<dbReference type="SMART" id="SM00448">
    <property type="entry name" value="REC"/>
    <property type="match status" value="1"/>
</dbReference>
<name>A0ABQ4URX6_9HYPH</name>
<dbReference type="SMART" id="SM00862">
    <property type="entry name" value="Trans_reg_C"/>
    <property type="match status" value="1"/>
</dbReference>
<dbReference type="Gene3D" id="6.10.250.690">
    <property type="match status" value="1"/>
</dbReference>
<dbReference type="InterPro" id="IPR001867">
    <property type="entry name" value="OmpR/PhoB-type_DNA-bd"/>
</dbReference>
<dbReference type="InterPro" id="IPR001789">
    <property type="entry name" value="Sig_transdc_resp-reg_receiver"/>
</dbReference>
<dbReference type="InterPro" id="IPR039420">
    <property type="entry name" value="WalR-like"/>
</dbReference>
<keyword evidence="2" id="KW-0597">Phosphoprotein</keyword>
<dbReference type="PANTHER" id="PTHR48111:SF76">
    <property type="entry name" value="TWO-COMPONENT RESPONSE REGULATOR"/>
    <property type="match status" value="1"/>
</dbReference>
<keyword evidence="1 3" id="KW-0238">DNA-binding</keyword>
<evidence type="ECO:0000256" key="1">
    <source>
        <dbReference type="ARBA" id="ARBA00023125"/>
    </source>
</evidence>
<dbReference type="SUPFAM" id="SSF52172">
    <property type="entry name" value="CheY-like"/>
    <property type="match status" value="1"/>
</dbReference>
<feature type="DNA-binding region" description="OmpR/PhoB-type" evidence="3">
    <location>
        <begin position="167"/>
        <end position="265"/>
    </location>
</feature>
<dbReference type="Gene3D" id="3.40.50.2300">
    <property type="match status" value="1"/>
</dbReference>
<dbReference type="Pfam" id="PF00072">
    <property type="entry name" value="Response_reg"/>
    <property type="match status" value="1"/>
</dbReference>
<dbReference type="Gene3D" id="1.10.10.10">
    <property type="entry name" value="Winged helix-like DNA-binding domain superfamily/Winged helix DNA-binding domain"/>
    <property type="match status" value="1"/>
</dbReference>
<evidence type="ECO:0000256" key="3">
    <source>
        <dbReference type="PROSITE-ProRule" id="PRU01091"/>
    </source>
</evidence>
<evidence type="ECO:0000313" key="7">
    <source>
        <dbReference type="Proteomes" id="UP001055093"/>
    </source>
</evidence>
<evidence type="ECO:0000313" key="6">
    <source>
        <dbReference type="EMBL" id="GJE74981.1"/>
    </source>
</evidence>
<feature type="modified residue" description="4-aspartylphosphate" evidence="2">
    <location>
        <position position="94"/>
    </location>
</feature>
<dbReference type="Pfam" id="PF00486">
    <property type="entry name" value="Trans_reg_C"/>
    <property type="match status" value="1"/>
</dbReference>
<dbReference type="InterPro" id="IPR011006">
    <property type="entry name" value="CheY-like_superfamily"/>
</dbReference>
<gene>
    <name evidence="6" type="primary">copR</name>
    <name evidence="6" type="ORF">BGCPKDLD_1556</name>
</gene>
<accession>A0ABQ4URX6</accession>
<reference evidence="6" key="1">
    <citation type="journal article" date="2021" name="Front. Microbiol.">
        <title>Comprehensive Comparative Genomics and Phenotyping of Methylobacterium Species.</title>
        <authorList>
            <person name="Alessa O."/>
            <person name="Ogura Y."/>
            <person name="Fujitani Y."/>
            <person name="Takami H."/>
            <person name="Hayashi T."/>
            <person name="Sahin N."/>
            <person name="Tani A."/>
        </authorList>
    </citation>
    <scope>NUCLEOTIDE SEQUENCE</scope>
    <source>
        <strain evidence="6">DSM 14458</strain>
    </source>
</reference>
<dbReference type="PROSITE" id="PS51755">
    <property type="entry name" value="OMPR_PHOB"/>
    <property type="match status" value="1"/>
</dbReference>
<protein>
    <submittedName>
        <fullName evidence="6">Transcriptional activator protein CopR</fullName>
    </submittedName>
</protein>
<keyword evidence="7" id="KW-1185">Reference proteome</keyword>
<proteinExistence type="predicted"/>
<dbReference type="PANTHER" id="PTHR48111">
    <property type="entry name" value="REGULATOR OF RPOS"/>
    <property type="match status" value="1"/>
</dbReference>
<comment type="caution">
    <text evidence="6">The sequence shown here is derived from an EMBL/GenBank/DDBJ whole genome shotgun (WGS) entry which is preliminary data.</text>
</comment>
<dbReference type="Proteomes" id="UP001055093">
    <property type="component" value="Unassembled WGS sequence"/>
</dbReference>
<evidence type="ECO:0000259" key="4">
    <source>
        <dbReference type="PROSITE" id="PS50110"/>
    </source>
</evidence>
<dbReference type="InterPro" id="IPR036388">
    <property type="entry name" value="WH-like_DNA-bd_sf"/>
</dbReference>
<feature type="domain" description="Response regulatory" evidence="4">
    <location>
        <begin position="45"/>
        <end position="159"/>
    </location>
</feature>
<evidence type="ECO:0000259" key="5">
    <source>
        <dbReference type="PROSITE" id="PS51755"/>
    </source>
</evidence>
<sequence length="267" mass="29366">MAEDLSAPPGGAIKFGFMIGCTRRQSRRFATSSLDPAKAVETVAKLLLIEDDAETADAILGDLTQRGHGLVWANTGLEGAARARAEPFDALILDRMLPERDGLSLLQDLRSEGHRVPALVLSALGTVDERIRGLRAGGDDYLAKPFVLAELAARLEAILRRPADTRATLLRVGDLEIDLIAGTGRRGTRALDLLPRELKLLEYLMRRPGQVVTRALLFEEVWNYRFTPKSNLIDVHVGRLRRKLESEGETTVLHSVRGIGFALMPDD</sequence>
<feature type="domain" description="OmpR/PhoB-type" evidence="5">
    <location>
        <begin position="167"/>
        <end position="265"/>
    </location>
</feature>
<organism evidence="6 7">
    <name type="scientific">Methylorubrum suomiense</name>
    <dbReference type="NCBI Taxonomy" id="144191"/>
    <lineage>
        <taxon>Bacteria</taxon>
        <taxon>Pseudomonadati</taxon>
        <taxon>Pseudomonadota</taxon>
        <taxon>Alphaproteobacteria</taxon>
        <taxon>Hyphomicrobiales</taxon>
        <taxon>Methylobacteriaceae</taxon>
        <taxon>Methylorubrum</taxon>
    </lineage>
</organism>
<evidence type="ECO:0000256" key="2">
    <source>
        <dbReference type="PROSITE-ProRule" id="PRU00169"/>
    </source>
</evidence>
<reference evidence="6" key="2">
    <citation type="submission" date="2021-08" db="EMBL/GenBank/DDBJ databases">
        <authorList>
            <person name="Tani A."/>
            <person name="Ola A."/>
            <person name="Ogura Y."/>
            <person name="Katsura K."/>
            <person name="Hayashi T."/>
        </authorList>
    </citation>
    <scope>NUCLEOTIDE SEQUENCE</scope>
    <source>
        <strain evidence="6">DSM 14458</strain>
    </source>
</reference>
<dbReference type="CDD" id="cd00383">
    <property type="entry name" value="trans_reg_C"/>
    <property type="match status" value="1"/>
</dbReference>
<dbReference type="EMBL" id="BPRE01000004">
    <property type="protein sequence ID" value="GJE74981.1"/>
    <property type="molecule type" value="Genomic_DNA"/>
</dbReference>
<dbReference type="PROSITE" id="PS50110">
    <property type="entry name" value="RESPONSE_REGULATORY"/>
    <property type="match status" value="1"/>
</dbReference>